<proteinExistence type="predicted"/>
<reference evidence="1 2" key="1">
    <citation type="submission" date="2018-10" db="EMBL/GenBank/DDBJ databases">
        <title>Phylogenomics of Brevibacillus.</title>
        <authorList>
            <person name="Dunlap C."/>
        </authorList>
    </citation>
    <scope>NUCLEOTIDE SEQUENCE [LARGE SCALE GENOMIC DNA]</scope>
    <source>
        <strain evidence="1 2">JCM 15085</strain>
    </source>
</reference>
<dbReference type="InterPro" id="IPR052552">
    <property type="entry name" value="YeaO-like"/>
</dbReference>
<dbReference type="Proteomes" id="UP000281915">
    <property type="component" value="Unassembled WGS sequence"/>
</dbReference>
<comment type="caution">
    <text evidence="1">The sequence shown here is derived from an EMBL/GenBank/DDBJ whole genome shotgun (WGS) entry which is preliminary data.</text>
</comment>
<accession>A0A3M8CBU6</accession>
<name>A0A3M8CBU6_9BACL</name>
<dbReference type="PANTHER" id="PTHR36849:SF1">
    <property type="entry name" value="CYTOPLASMIC PROTEIN"/>
    <property type="match status" value="1"/>
</dbReference>
<gene>
    <name evidence="1" type="ORF">EDM58_20745</name>
</gene>
<dbReference type="AlphaFoldDB" id="A0A3M8CBU6"/>
<dbReference type="PANTHER" id="PTHR36849">
    <property type="entry name" value="CYTOPLASMIC PROTEIN-RELATED"/>
    <property type="match status" value="1"/>
</dbReference>
<organism evidence="1 2">
    <name type="scientific">Brevibacillus panacihumi</name>
    <dbReference type="NCBI Taxonomy" id="497735"/>
    <lineage>
        <taxon>Bacteria</taxon>
        <taxon>Bacillati</taxon>
        <taxon>Bacillota</taxon>
        <taxon>Bacilli</taxon>
        <taxon>Bacillales</taxon>
        <taxon>Paenibacillaceae</taxon>
        <taxon>Brevibacillus</taxon>
    </lineage>
</organism>
<dbReference type="Pfam" id="PF22752">
    <property type="entry name" value="DUF488-N3i"/>
    <property type="match status" value="1"/>
</dbReference>
<evidence type="ECO:0000313" key="2">
    <source>
        <dbReference type="Proteomes" id="UP000281915"/>
    </source>
</evidence>
<dbReference type="EMBL" id="RHHT01000056">
    <property type="protein sequence ID" value="RNB73222.1"/>
    <property type="molecule type" value="Genomic_DNA"/>
</dbReference>
<evidence type="ECO:0000313" key="1">
    <source>
        <dbReference type="EMBL" id="RNB73222.1"/>
    </source>
</evidence>
<protein>
    <submittedName>
        <fullName evidence="1">DUF488 domain-containing protein</fullName>
    </submittedName>
</protein>
<sequence>MSNIQVKRIYEEPESTDGVRILVDRLWPRGVTKEKAQLALWMKEVAPSTELRKWFGHEPERFAEFEVKYREELSQAVVQPYMEQLRKLAGQGRITLLYAKKEEAYNHALILKQYIEKVGSLRH</sequence>
<dbReference type="RefSeq" id="WP_122915017.1">
    <property type="nucleotide sequence ID" value="NZ_RHHT01000056.1"/>
</dbReference>